<feature type="region of interest" description="Disordered" evidence="1">
    <location>
        <begin position="1"/>
        <end position="31"/>
    </location>
</feature>
<sequence>MPARLTCAAAREDGGLHPPVDNSSTDELSPLASTFGPAADKASETLLRARFVAMKHRFQGTRSSKQLAAAWSLVAAETFRLGGL</sequence>
<proteinExistence type="predicted"/>
<accession>A0A8S9V7M5</accession>
<reference evidence="2" key="1">
    <citation type="submission" date="2020-03" db="EMBL/GenBank/DDBJ databases">
        <title>Hybrid Assembly of Korean Phytophthora infestans isolates.</title>
        <authorList>
            <person name="Prokchorchik M."/>
            <person name="Lee Y."/>
            <person name="Seo J."/>
            <person name="Cho J.-H."/>
            <person name="Park Y.-E."/>
            <person name="Jang D.-C."/>
            <person name="Im J.-S."/>
            <person name="Choi J.-G."/>
            <person name="Park H.-J."/>
            <person name="Lee G.-B."/>
            <person name="Lee Y.-G."/>
            <person name="Hong S.-Y."/>
            <person name="Cho K."/>
            <person name="Sohn K.H."/>
        </authorList>
    </citation>
    <scope>NUCLEOTIDE SEQUENCE</scope>
    <source>
        <strain evidence="2">KR_2_A2</strain>
    </source>
</reference>
<dbReference type="Proteomes" id="UP000704712">
    <property type="component" value="Unassembled WGS sequence"/>
</dbReference>
<evidence type="ECO:0000313" key="3">
    <source>
        <dbReference type="Proteomes" id="UP000704712"/>
    </source>
</evidence>
<evidence type="ECO:0000256" key="1">
    <source>
        <dbReference type="SAM" id="MobiDB-lite"/>
    </source>
</evidence>
<dbReference type="AlphaFoldDB" id="A0A8S9V7M5"/>
<dbReference type="EMBL" id="JAACNO010000201">
    <property type="protein sequence ID" value="KAF4149075.1"/>
    <property type="molecule type" value="Genomic_DNA"/>
</dbReference>
<comment type="caution">
    <text evidence="2">The sequence shown here is derived from an EMBL/GenBank/DDBJ whole genome shotgun (WGS) entry which is preliminary data.</text>
</comment>
<evidence type="ECO:0000313" key="2">
    <source>
        <dbReference type="EMBL" id="KAF4149075.1"/>
    </source>
</evidence>
<protein>
    <submittedName>
        <fullName evidence="2">Uncharacterized protein</fullName>
    </submittedName>
</protein>
<gene>
    <name evidence="2" type="ORF">GN958_ATG01728</name>
</gene>
<organism evidence="2 3">
    <name type="scientific">Phytophthora infestans</name>
    <name type="common">Potato late blight agent</name>
    <name type="synonym">Botrytis infestans</name>
    <dbReference type="NCBI Taxonomy" id="4787"/>
    <lineage>
        <taxon>Eukaryota</taxon>
        <taxon>Sar</taxon>
        <taxon>Stramenopiles</taxon>
        <taxon>Oomycota</taxon>
        <taxon>Peronosporomycetes</taxon>
        <taxon>Peronosporales</taxon>
        <taxon>Peronosporaceae</taxon>
        <taxon>Phytophthora</taxon>
    </lineage>
</organism>
<name>A0A8S9V7M5_PHYIN</name>